<organism evidence="2 3">
    <name type="scientific">Phytophthora ramorum</name>
    <name type="common">Sudden oak death agent</name>
    <dbReference type="NCBI Taxonomy" id="164328"/>
    <lineage>
        <taxon>Eukaryota</taxon>
        <taxon>Sar</taxon>
        <taxon>Stramenopiles</taxon>
        <taxon>Oomycota</taxon>
        <taxon>Peronosporomycetes</taxon>
        <taxon>Peronosporales</taxon>
        <taxon>Peronosporaceae</taxon>
        <taxon>Phytophthora</taxon>
    </lineage>
</organism>
<dbReference type="EnsemblProtists" id="Phyra85549">
    <property type="protein sequence ID" value="Phyra85549"/>
    <property type="gene ID" value="Phyra85549"/>
</dbReference>
<keyword evidence="3" id="KW-1185">Reference proteome</keyword>
<evidence type="ECO:0000313" key="2">
    <source>
        <dbReference type="EnsemblProtists" id="Phyra85549"/>
    </source>
</evidence>
<dbReference type="EMBL" id="DS566223">
    <property type="status" value="NOT_ANNOTATED_CDS"/>
    <property type="molecule type" value="Genomic_DNA"/>
</dbReference>
<dbReference type="AlphaFoldDB" id="H3H4P3"/>
<dbReference type="InParanoid" id="H3H4P3"/>
<name>H3H4P3_PHYRM</name>
<dbReference type="Proteomes" id="UP000005238">
    <property type="component" value="Unassembled WGS sequence"/>
</dbReference>
<protein>
    <recommendedName>
        <fullName evidence="1">Cell division control protein 24 OB domain-containing protein</fullName>
    </recommendedName>
</protein>
<dbReference type="InterPro" id="IPR035201">
    <property type="entry name" value="Cdc24_OB1"/>
</dbReference>
<dbReference type="eggNOG" id="ENOG502RDCJ">
    <property type="taxonomic scope" value="Eukaryota"/>
</dbReference>
<sequence length="151" mass="17245">MELLDAIEELERPVTRPSGGAAPQQSVDFVERQVLYVQLKLRELWQRKRGISADSPRLPFYWVFTKFLRLIEAYPDGLTEAVVVTELAKLLEQKEAGVGVPRKRRKIRDDEDMGDLLAEGEQEALVAKVANYGNHRITIVMENAKDVMAYM</sequence>
<accession>H3H4P3</accession>
<dbReference type="VEuPathDB" id="FungiDB:KRP22_8372"/>
<feature type="domain" description="Cell division control protein 24 OB" evidence="1">
    <location>
        <begin position="34"/>
        <end position="106"/>
    </location>
</feature>
<proteinExistence type="predicted"/>
<evidence type="ECO:0000259" key="1">
    <source>
        <dbReference type="Pfam" id="PF17246"/>
    </source>
</evidence>
<dbReference type="Pfam" id="PF17246">
    <property type="entry name" value="CDC24_OB1"/>
    <property type="match status" value="1"/>
</dbReference>
<reference evidence="3" key="1">
    <citation type="journal article" date="2006" name="Science">
        <title>Phytophthora genome sequences uncover evolutionary origins and mechanisms of pathogenesis.</title>
        <authorList>
            <person name="Tyler B.M."/>
            <person name="Tripathy S."/>
            <person name="Zhang X."/>
            <person name="Dehal P."/>
            <person name="Jiang R.H."/>
            <person name="Aerts A."/>
            <person name="Arredondo F.D."/>
            <person name="Baxter L."/>
            <person name="Bensasson D."/>
            <person name="Beynon J.L."/>
            <person name="Chapman J."/>
            <person name="Damasceno C.M."/>
            <person name="Dorrance A.E."/>
            <person name="Dou D."/>
            <person name="Dickerman A.W."/>
            <person name="Dubchak I.L."/>
            <person name="Garbelotto M."/>
            <person name="Gijzen M."/>
            <person name="Gordon S.G."/>
            <person name="Govers F."/>
            <person name="Grunwald N.J."/>
            <person name="Huang W."/>
            <person name="Ivors K.L."/>
            <person name="Jones R.W."/>
            <person name="Kamoun S."/>
            <person name="Krampis K."/>
            <person name="Lamour K.H."/>
            <person name="Lee M.K."/>
            <person name="McDonald W.H."/>
            <person name="Medina M."/>
            <person name="Meijer H.J."/>
            <person name="Nordberg E.K."/>
            <person name="Maclean D.J."/>
            <person name="Ospina-Giraldo M.D."/>
            <person name="Morris P.F."/>
            <person name="Phuntumart V."/>
            <person name="Putnam N.H."/>
            <person name="Rash S."/>
            <person name="Rose J.K."/>
            <person name="Sakihama Y."/>
            <person name="Salamov A.A."/>
            <person name="Savidor A."/>
            <person name="Scheuring C.F."/>
            <person name="Smith B.M."/>
            <person name="Sobral B.W."/>
            <person name="Terry A."/>
            <person name="Torto-Alalibo T.A."/>
            <person name="Win J."/>
            <person name="Xu Z."/>
            <person name="Zhang H."/>
            <person name="Grigoriev I.V."/>
            <person name="Rokhsar D.S."/>
            <person name="Boore J.L."/>
        </authorList>
    </citation>
    <scope>NUCLEOTIDE SEQUENCE [LARGE SCALE GENOMIC DNA]</scope>
    <source>
        <strain evidence="3">Pr102</strain>
    </source>
</reference>
<dbReference type="VEuPathDB" id="FungiDB:KRP23_13715"/>
<dbReference type="HOGENOM" id="CLU_1735084_0_0_1"/>
<evidence type="ECO:0000313" key="3">
    <source>
        <dbReference type="Proteomes" id="UP000005238"/>
    </source>
</evidence>
<reference evidence="2" key="2">
    <citation type="submission" date="2015-06" db="UniProtKB">
        <authorList>
            <consortium name="EnsemblProtists"/>
        </authorList>
    </citation>
    <scope>IDENTIFICATION</scope>
    <source>
        <strain evidence="2">Pr102</strain>
    </source>
</reference>